<sequence>MTKTNKAFAYITNTAREDRKVARVLSGWSADHSPSVVDIGEIDHTTREHLEHLQALLYSSCTGLKDSRLNVSSKVCSSLIAYLVRYYHHVKALAPEAPIAMRVEECMTAARLVSTPPALERERNEKKPGSCTGNEYLLAVIEELITSNRAMDARLTVVAVALLKKLYKKRLKWRKHKPCQITNQSPSAGKAGYRPVNH</sequence>
<dbReference type="OrthoDB" id="128544at2759"/>
<protein>
    <submittedName>
        <fullName evidence="2">Uncharacterized protein</fullName>
    </submittedName>
</protein>
<dbReference type="STRING" id="4795.A0A225UMJ2"/>
<evidence type="ECO:0000313" key="3">
    <source>
        <dbReference type="Proteomes" id="UP000198211"/>
    </source>
</evidence>
<evidence type="ECO:0000313" key="2">
    <source>
        <dbReference type="EMBL" id="OWY94457.1"/>
    </source>
</evidence>
<name>A0A225UMJ2_9STRA</name>
<keyword evidence="3" id="KW-1185">Reference proteome</keyword>
<gene>
    <name evidence="2" type="ORF">PHMEG_00035804</name>
</gene>
<evidence type="ECO:0000256" key="1">
    <source>
        <dbReference type="SAM" id="MobiDB-lite"/>
    </source>
</evidence>
<dbReference type="Proteomes" id="UP000198211">
    <property type="component" value="Unassembled WGS sequence"/>
</dbReference>
<organism evidence="2 3">
    <name type="scientific">Phytophthora megakarya</name>
    <dbReference type="NCBI Taxonomy" id="4795"/>
    <lineage>
        <taxon>Eukaryota</taxon>
        <taxon>Sar</taxon>
        <taxon>Stramenopiles</taxon>
        <taxon>Oomycota</taxon>
        <taxon>Peronosporomycetes</taxon>
        <taxon>Peronosporales</taxon>
        <taxon>Peronosporaceae</taxon>
        <taxon>Phytophthora</taxon>
    </lineage>
</organism>
<comment type="caution">
    <text evidence="2">The sequence shown here is derived from an EMBL/GenBank/DDBJ whole genome shotgun (WGS) entry which is preliminary data.</text>
</comment>
<accession>A0A225UMJ2</accession>
<dbReference type="AlphaFoldDB" id="A0A225UMJ2"/>
<proteinExistence type="predicted"/>
<dbReference type="EMBL" id="NBNE01014345">
    <property type="protein sequence ID" value="OWY94457.1"/>
    <property type="molecule type" value="Genomic_DNA"/>
</dbReference>
<reference evidence="3" key="1">
    <citation type="submission" date="2017-03" db="EMBL/GenBank/DDBJ databases">
        <title>Phytopthora megakarya and P. palmivora, two closely related causual agents of cacao black pod achieved similar genome size and gene model numbers by different mechanisms.</title>
        <authorList>
            <person name="Ali S."/>
            <person name="Shao J."/>
            <person name="Larry D.J."/>
            <person name="Kronmiller B."/>
            <person name="Shen D."/>
            <person name="Strem M.D."/>
            <person name="Melnick R.L."/>
            <person name="Guiltinan M.J."/>
            <person name="Tyler B.M."/>
            <person name="Meinhardt L.W."/>
            <person name="Bailey B.A."/>
        </authorList>
    </citation>
    <scope>NUCLEOTIDE SEQUENCE [LARGE SCALE GENOMIC DNA]</scope>
    <source>
        <strain evidence="3">zdho120</strain>
    </source>
</reference>
<feature type="region of interest" description="Disordered" evidence="1">
    <location>
        <begin position="178"/>
        <end position="198"/>
    </location>
</feature>